<evidence type="ECO:0000313" key="23">
    <source>
        <dbReference type="RefSeq" id="XP_022255439.1"/>
    </source>
</evidence>
<dbReference type="PROSITE" id="PS51805">
    <property type="entry name" value="EPHD"/>
    <property type="match status" value="1"/>
</dbReference>
<evidence type="ECO:0000256" key="6">
    <source>
        <dbReference type="ARBA" id="ARBA00022771"/>
    </source>
</evidence>
<evidence type="ECO:0000256" key="15">
    <source>
        <dbReference type="ARBA" id="ARBA00049349"/>
    </source>
</evidence>
<comment type="catalytic activity">
    <reaction evidence="15">
        <text>N(6),N(6),N(6)-trimethyl-L-lysyl(9)-[histone H3] + 2 2-oxoglutarate + 2 O2 = N(6)-methyl-L-lysyl(9)-[histone H3] + 2 formaldehyde + 2 succinate + 2 CO2</text>
        <dbReference type="Rhea" id="RHEA:60200"/>
        <dbReference type="Rhea" id="RHEA-COMP:15538"/>
        <dbReference type="Rhea" id="RHEA-COMP:15542"/>
        <dbReference type="ChEBI" id="CHEBI:15379"/>
        <dbReference type="ChEBI" id="CHEBI:16526"/>
        <dbReference type="ChEBI" id="CHEBI:16810"/>
        <dbReference type="ChEBI" id="CHEBI:16842"/>
        <dbReference type="ChEBI" id="CHEBI:30031"/>
        <dbReference type="ChEBI" id="CHEBI:61929"/>
        <dbReference type="ChEBI" id="CHEBI:61961"/>
        <dbReference type="EC" id="1.14.11.66"/>
    </reaction>
</comment>
<dbReference type="Gene3D" id="2.30.30.140">
    <property type="match status" value="1"/>
</dbReference>
<evidence type="ECO:0000313" key="20">
    <source>
        <dbReference type="Proteomes" id="UP000694941"/>
    </source>
</evidence>
<keyword evidence="7" id="KW-0862">Zinc</keyword>
<feature type="compositionally biased region" description="Basic and acidic residues" evidence="16">
    <location>
        <begin position="443"/>
        <end position="463"/>
    </location>
</feature>
<dbReference type="Gene3D" id="2.60.120.650">
    <property type="entry name" value="Cupin"/>
    <property type="match status" value="1"/>
</dbReference>
<dbReference type="Pfam" id="PF02373">
    <property type="entry name" value="JmjC"/>
    <property type="match status" value="1"/>
</dbReference>
<dbReference type="CDD" id="cd20391">
    <property type="entry name" value="Tudor_JMJD2_rpt1"/>
    <property type="match status" value="1"/>
</dbReference>
<evidence type="ECO:0000259" key="17">
    <source>
        <dbReference type="PROSITE" id="PS51183"/>
    </source>
</evidence>
<dbReference type="SUPFAM" id="SSF57903">
    <property type="entry name" value="FYVE/PHD zinc finger"/>
    <property type="match status" value="1"/>
</dbReference>
<dbReference type="SMART" id="SM00545">
    <property type="entry name" value="JmjN"/>
    <property type="match status" value="1"/>
</dbReference>
<name>A0ABM1THT3_LIMPO</name>
<feature type="domain" description="JmjN" evidence="17">
    <location>
        <begin position="14"/>
        <end position="56"/>
    </location>
</feature>
<evidence type="ECO:0000256" key="3">
    <source>
        <dbReference type="ARBA" id="ARBA00012900"/>
    </source>
</evidence>
<comment type="subcellular location">
    <subcellularLocation>
        <location evidence="1">Nucleus</location>
    </subcellularLocation>
</comment>
<evidence type="ECO:0000256" key="12">
    <source>
        <dbReference type="ARBA" id="ARBA00023015"/>
    </source>
</evidence>
<evidence type="ECO:0000256" key="9">
    <source>
        <dbReference type="ARBA" id="ARBA00022964"/>
    </source>
</evidence>
<evidence type="ECO:0000256" key="2">
    <source>
        <dbReference type="ARBA" id="ARBA00009711"/>
    </source>
</evidence>
<dbReference type="SUPFAM" id="SSF63748">
    <property type="entry name" value="Tudor/PWWP/MBT"/>
    <property type="match status" value="2"/>
</dbReference>
<feature type="region of interest" description="Disordered" evidence="16">
    <location>
        <begin position="935"/>
        <end position="969"/>
    </location>
</feature>
<dbReference type="Gene3D" id="3.10.330.70">
    <property type="match status" value="1"/>
</dbReference>
<dbReference type="InterPro" id="IPR003349">
    <property type="entry name" value="JmjN"/>
</dbReference>
<evidence type="ECO:0000256" key="4">
    <source>
        <dbReference type="ARBA" id="ARBA00022723"/>
    </source>
</evidence>
<dbReference type="Pfam" id="PF18104">
    <property type="entry name" value="Tudor_2"/>
    <property type="match status" value="2"/>
</dbReference>
<keyword evidence="20" id="KW-1185">Reference proteome</keyword>
<dbReference type="RefSeq" id="XP_022255436.1">
    <property type="nucleotide sequence ID" value="XM_022399728.1"/>
</dbReference>
<dbReference type="InterPro" id="IPR040477">
    <property type="entry name" value="KDM4-like_Tudor"/>
</dbReference>
<dbReference type="PANTHER" id="PTHR10694">
    <property type="entry name" value="LYSINE-SPECIFIC DEMETHYLASE"/>
    <property type="match status" value="1"/>
</dbReference>
<dbReference type="RefSeq" id="XP_022255439.1">
    <property type="nucleotide sequence ID" value="XM_022399731.1"/>
</dbReference>
<dbReference type="PROSITE" id="PS51184">
    <property type="entry name" value="JMJC"/>
    <property type="match status" value="1"/>
</dbReference>
<protein>
    <recommendedName>
        <fullName evidence="3">[histone H3]-trimethyl-L-lysine(9) demethylase</fullName>
        <ecNumber evidence="3">1.14.11.66</ecNumber>
    </recommendedName>
</protein>
<dbReference type="InterPro" id="IPR003347">
    <property type="entry name" value="JmjC_dom"/>
</dbReference>
<keyword evidence="12" id="KW-0805">Transcription regulation</keyword>
<gene>
    <name evidence="21 22 23" type="primary">LOC106471112</name>
</gene>
<evidence type="ECO:0000256" key="14">
    <source>
        <dbReference type="ARBA" id="ARBA00023242"/>
    </source>
</evidence>
<feature type="compositionally biased region" description="Basic residues" evidence="16">
    <location>
        <begin position="939"/>
        <end position="949"/>
    </location>
</feature>
<evidence type="ECO:0000256" key="5">
    <source>
        <dbReference type="ARBA" id="ARBA00022737"/>
    </source>
</evidence>
<evidence type="ECO:0000256" key="1">
    <source>
        <dbReference type="ARBA" id="ARBA00004123"/>
    </source>
</evidence>
<keyword evidence="11" id="KW-0408">Iron</keyword>
<dbReference type="InterPro" id="IPR002999">
    <property type="entry name" value="Tudor"/>
</dbReference>
<evidence type="ECO:0000256" key="11">
    <source>
        <dbReference type="ARBA" id="ARBA00023004"/>
    </source>
</evidence>
<evidence type="ECO:0000313" key="22">
    <source>
        <dbReference type="RefSeq" id="XP_022255437.1"/>
    </source>
</evidence>
<dbReference type="CDD" id="cd20392">
    <property type="entry name" value="Tudor_JMJD2_rpt2"/>
    <property type="match status" value="1"/>
</dbReference>
<evidence type="ECO:0000256" key="13">
    <source>
        <dbReference type="ARBA" id="ARBA00023163"/>
    </source>
</evidence>
<evidence type="ECO:0000256" key="16">
    <source>
        <dbReference type="SAM" id="MobiDB-lite"/>
    </source>
</evidence>
<dbReference type="InterPro" id="IPR001965">
    <property type="entry name" value="Znf_PHD"/>
</dbReference>
<sequence>MTSSAGSCSSIPRIMVFQPTLEEFKDFSKYIEYMESRGAHKAGLAKIIPPKEWCPRKAGYDDIDLIIPAPITQVVNGCQGLYQQYNIQRKAMTVMEFKKLAESDKYKTPKHFDYEDLERKYWKNLTYNSPIYGADVSGSLYDENVEEFNINHLNTILDLVGEDYGIRIEGVNTAYLYFGMWKTTFAWHTEDMELYSINYLHFGAPKSWYAIPPEHGRRLERLAAGFFPSSSQICPAFLRHKMTVISPQILKQYSIPFNKITQEPGEFMITFPYGYHAGFNHGFNCAESTNFALLRWIEYGKRALQCSCRKDNVKISMDVFVRKFQPDRYKLWKEGKDMGCHPEDPGRVYAAPPPSKYELAVAARRDAKLKGKSGEMATAAVSKRHPISGVSRKEKKSKKENDNNEIQDISPTERFRLNSDTEEYNVDEEIQKTKKKPRRKKKVVEDINKEANQKDPDETSDHKMTKKKPRAKTTKLNLTEPGITMKSPPKVKYTPARMLSTKLLTFQSQLLRSEQKAQIPTTGVGGILPSELGYALKLNTKTIHGVKTDSSKIMYINSYDSEHHLTEVSNGGIVFPKPADVMGFSTETEENEMNSVQLSSALNLSTKNEKLVPDVITTLSHVGTNDVRVEGINLKSNLTDSADVAMAQDTTNISTCANNPVIKQNGIKHIHKIGSIRPKNKYKGSLMSLSETIKKLKKRIYPKSYPVNQDLSSTVLSQMIQNNETIAPNISSALTTSDEHGSSIRNKTFPQKKKAITMTTKAINPVQFGGSTSSQNLALKSLQQDFNVSHAPLVETSCSFTDFLLHSDVHQETASSFSPDMKTLFDNLQRINPGLEIFQNVDGVKLPIQASTKLCFSEKGNSSEVYHHELQPQTSTFTHKESNCDQSGTVKDAENDKPLIQKIPENYTSPQKEDHIIQGVSQKSKNLVSKEKKILNTGIRRHPISKPRRNVPSSKVDSSDEDSSSSFSDDMHDEWAKYLTDLWHFRTRNFKSEQQFNMVSSSVEPHCAVCMIFTSLKMESESPERQEKLKIPSGSPVWMPLVCFAESSTSQLRTDSSALLTVDSPLLVCAGCKVCVHATCYGVMSIPSGLWKCRCCEKQNLDVECCLCSLRGGALKPTTDGRWAHVICTLLIPEVVFQDICTKEPIDVTKITQERAKLICTYCKNISGSYEHKSGVCIQCSSGKCTSAFHVTCAHAAGVTFETCDFPVNIYITCTRHIRKRKKPTKRKLPEVVVGTKVIAKHKNGKYYPSEVVDISTQLLFSVDFEDGSFSDSVCSTDIINRDCENDGPPAINEHVKVHWKDGEIYNATFKGSTSHIIYTVEFENGSENRLKREAFYTEEEEFPKSLKPKLSLAT</sequence>
<dbReference type="SMART" id="SM00333">
    <property type="entry name" value="TUDOR"/>
    <property type="match status" value="2"/>
</dbReference>
<proteinExistence type="inferred from homology"/>
<keyword evidence="9" id="KW-0223">Dioxygenase</keyword>
<dbReference type="SUPFAM" id="SSF51197">
    <property type="entry name" value="Clavaminate synthase-like"/>
    <property type="match status" value="1"/>
</dbReference>
<dbReference type="SMART" id="SM00558">
    <property type="entry name" value="JmjC"/>
    <property type="match status" value="1"/>
</dbReference>
<evidence type="ECO:0000256" key="7">
    <source>
        <dbReference type="ARBA" id="ARBA00022833"/>
    </source>
</evidence>
<dbReference type="InterPro" id="IPR013083">
    <property type="entry name" value="Znf_RING/FYVE/PHD"/>
</dbReference>
<evidence type="ECO:0000259" key="19">
    <source>
        <dbReference type="PROSITE" id="PS51805"/>
    </source>
</evidence>
<dbReference type="GeneID" id="106471112"/>
<dbReference type="SMART" id="SM00249">
    <property type="entry name" value="PHD"/>
    <property type="match status" value="2"/>
</dbReference>
<evidence type="ECO:0000256" key="8">
    <source>
        <dbReference type="ARBA" id="ARBA00022853"/>
    </source>
</evidence>
<organism evidence="20 23">
    <name type="scientific">Limulus polyphemus</name>
    <name type="common">Atlantic horseshoe crab</name>
    <dbReference type="NCBI Taxonomy" id="6850"/>
    <lineage>
        <taxon>Eukaryota</taxon>
        <taxon>Metazoa</taxon>
        <taxon>Ecdysozoa</taxon>
        <taxon>Arthropoda</taxon>
        <taxon>Chelicerata</taxon>
        <taxon>Merostomata</taxon>
        <taxon>Xiphosura</taxon>
        <taxon>Limulidae</taxon>
        <taxon>Limulus</taxon>
    </lineage>
</organism>
<reference evidence="21 22" key="1">
    <citation type="submission" date="2025-05" db="UniProtKB">
        <authorList>
            <consortium name="RefSeq"/>
        </authorList>
    </citation>
    <scope>IDENTIFICATION</scope>
    <source>
        <tissue evidence="21 22">Muscle</tissue>
    </source>
</reference>
<dbReference type="InterPro" id="IPR034732">
    <property type="entry name" value="EPHD"/>
</dbReference>
<dbReference type="InterPro" id="IPR011011">
    <property type="entry name" value="Znf_FYVE_PHD"/>
</dbReference>
<feature type="domain" description="PHD-type" evidence="19">
    <location>
        <begin position="1102"/>
        <end position="1218"/>
    </location>
</feature>
<dbReference type="PANTHER" id="PTHR10694:SF129">
    <property type="entry name" value="LYSINE-SPECIFIC DEMETHYLASE 4B-RELATED"/>
    <property type="match status" value="1"/>
</dbReference>
<keyword evidence="10" id="KW-0560">Oxidoreductase</keyword>
<feature type="region of interest" description="Disordered" evidence="16">
    <location>
        <begin position="368"/>
        <end position="471"/>
    </location>
</feature>
<keyword evidence="14" id="KW-0539">Nucleus</keyword>
<dbReference type="RefSeq" id="XP_022255437.1">
    <property type="nucleotide sequence ID" value="XM_022399729.1"/>
</dbReference>
<feature type="compositionally biased region" description="Basic residues" evidence="16">
    <location>
        <begin position="433"/>
        <end position="442"/>
    </location>
</feature>
<keyword evidence="5" id="KW-0677">Repeat</keyword>
<keyword evidence="6" id="KW-0863">Zinc-finger</keyword>
<dbReference type="Proteomes" id="UP000694941">
    <property type="component" value="Unplaced"/>
</dbReference>
<accession>A0ABM1THT3</accession>
<dbReference type="InterPro" id="IPR019787">
    <property type="entry name" value="Znf_PHD-finger"/>
</dbReference>
<evidence type="ECO:0000313" key="21">
    <source>
        <dbReference type="RefSeq" id="XP_022255436.1"/>
    </source>
</evidence>
<keyword evidence="8" id="KW-0156">Chromatin regulator</keyword>
<dbReference type="Gene3D" id="3.30.40.10">
    <property type="entry name" value="Zinc/RING finger domain, C3HC4 (zinc finger)"/>
    <property type="match status" value="1"/>
</dbReference>
<dbReference type="PROSITE" id="PS51183">
    <property type="entry name" value="JMJN"/>
    <property type="match status" value="1"/>
</dbReference>
<dbReference type="Pfam" id="PF13831">
    <property type="entry name" value="PHD_2"/>
    <property type="match status" value="1"/>
</dbReference>
<dbReference type="EC" id="1.14.11.66" evidence="3"/>
<dbReference type="Pfam" id="PF02375">
    <property type="entry name" value="JmjN"/>
    <property type="match status" value="1"/>
</dbReference>
<dbReference type="Pfam" id="PF13832">
    <property type="entry name" value="zf-HC5HC2H_2"/>
    <property type="match status" value="1"/>
</dbReference>
<feature type="domain" description="JmjC" evidence="18">
    <location>
        <begin position="142"/>
        <end position="308"/>
    </location>
</feature>
<keyword evidence="13" id="KW-0804">Transcription</keyword>
<comment type="similarity">
    <text evidence="2">Belongs to the JHDM3 histone demethylase family.</text>
</comment>
<evidence type="ECO:0000256" key="10">
    <source>
        <dbReference type="ARBA" id="ARBA00023002"/>
    </source>
</evidence>
<keyword evidence="4" id="KW-0479">Metal-binding</keyword>
<evidence type="ECO:0000259" key="18">
    <source>
        <dbReference type="PROSITE" id="PS51184"/>
    </source>
</evidence>